<dbReference type="SUPFAM" id="SSF48576">
    <property type="entry name" value="Terpenoid synthases"/>
    <property type="match status" value="1"/>
</dbReference>
<name>A0ABQ4YHT1_9ASTR</name>
<evidence type="ECO:0000256" key="1">
    <source>
        <dbReference type="ARBA" id="ARBA00006706"/>
    </source>
</evidence>
<protein>
    <submittedName>
        <fullName evidence="3">Solanesyl diphosphate synthase 1, mitochondrial-like protein isoform X3</fullName>
    </submittedName>
</protein>
<gene>
    <name evidence="3" type="ORF">Tco_0726996</name>
</gene>
<proteinExistence type="inferred from homology"/>
<feature type="compositionally biased region" description="Basic and acidic residues" evidence="2">
    <location>
        <begin position="65"/>
        <end position="74"/>
    </location>
</feature>
<dbReference type="EMBL" id="BQNB010010424">
    <property type="protein sequence ID" value="GJS77115.1"/>
    <property type="molecule type" value="Genomic_DNA"/>
</dbReference>
<feature type="compositionally biased region" description="Acidic residues" evidence="2">
    <location>
        <begin position="103"/>
        <end position="115"/>
    </location>
</feature>
<comment type="similarity">
    <text evidence="1">Belongs to the FPP/GGPP synthase family.</text>
</comment>
<evidence type="ECO:0000313" key="3">
    <source>
        <dbReference type="EMBL" id="GJS77115.1"/>
    </source>
</evidence>
<reference evidence="3" key="2">
    <citation type="submission" date="2022-01" db="EMBL/GenBank/DDBJ databases">
        <authorList>
            <person name="Yamashiro T."/>
            <person name="Shiraishi A."/>
            <person name="Satake H."/>
            <person name="Nakayama K."/>
        </authorList>
    </citation>
    <scope>NUCLEOTIDE SEQUENCE</scope>
</reference>
<dbReference type="Pfam" id="PF00348">
    <property type="entry name" value="polyprenyl_synt"/>
    <property type="match status" value="1"/>
</dbReference>
<accession>A0ABQ4YHT1</accession>
<dbReference type="Proteomes" id="UP001151760">
    <property type="component" value="Unassembled WGS sequence"/>
</dbReference>
<keyword evidence="4" id="KW-1185">Reference proteome</keyword>
<sequence>MLIRTMLEVVVGGNADYHGYTGLAFQLVDDVLEFTGTSSSLGKGSVSDIRHTCVQQMESSRIRLTRHEESKPHSAEGAPESLGDDNADEPVSESLHPDTLLLELEEEAEELDLNSEPDRDPTPVGLARGFRRPYAETKSSPLNM</sequence>
<reference evidence="3" key="1">
    <citation type="journal article" date="2022" name="Int. J. Mol. Sci.">
        <title>Draft Genome of Tanacetum Coccineum: Genomic Comparison of Closely Related Tanacetum-Family Plants.</title>
        <authorList>
            <person name="Yamashiro T."/>
            <person name="Shiraishi A."/>
            <person name="Nakayama K."/>
            <person name="Satake H."/>
        </authorList>
    </citation>
    <scope>NUCLEOTIDE SEQUENCE</scope>
</reference>
<dbReference type="Gene3D" id="1.10.600.10">
    <property type="entry name" value="Farnesyl Diphosphate Synthase"/>
    <property type="match status" value="1"/>
</dbReference>
<dbReference type="InterPro" id="IPR000092">
    <property type="entry name" value="Polyprenyl_synt"/>
</dbReference>
<evidence type="ECO:0000256" key="2">
    <source>
        <dbReference type="SAM" id="MobiDB-lite"/>
    </source>
</evidence>
<feature type="region of interest" description="Disordered" evidence="2">
    <location>
        <begin position="58"/>
        <end position="144"/>
    </location>
</feature>
<comment type="caution">
    <text evidence="3">The sequence shown here is derived from an EMBL/GenBank/DDBJ whole genome shotgun (WGS) entry which is preliminary data.</text>
</comment>
<dbReference type="InterPro" id="IPR008949">
    <property type="entry name" value="Isoprenoid_synthase_dom_sf"/>
</dbReference>
<evidence type="ECO:0000313" key="4">
    <source>
        <dbReference type="Proteomes" id="UP001151760"/>
    </source>
</evidence>
<feature type="compositionally biased region" description="Acidic residues" evidence="2">
    <location>
        <begin position="82"/>
        <end position="91"/>
    </location>
</feature>
<organism evidence="3 4">
    <name type="scientific">Tanacetum coccineum</name>
    <dbReference type="NCBI Taxonomy" id="301880"/>
    <lineage>
        <taxon>Eukaryota</taxon>
        <taxon>Viridiplantae</taxon>
        <taxon>Streptophyta</taxon>
        <taxon>Embryophyta</taxon>
        <taxon>Tracheophyta</taxon>
        <taxon>Spermatophyta</taxon>
        <taxon>Magnoliopsida</taxon>
        <taxon>eudicotyledons</taxon>
        <taxon>Gunneridae</taxon>
        <taxon>Pentapetalae</taxon>
        <taxon>asterids</taxon>
        <taxon>campanulids</taxon>
        <taxon>Asterales</taxon>
        <taxon>Asteraceae</taxon>
        <taxon>Asteroideae</taxon>
        <taxon>Anthemideae</taxon>
        <taxon>Anthemidinae</taxon>
        <taxon>Tanacetum</taxon>
    </lineage>
</organism>